<evidence type="ECO:0000256" key="1">
    <source>
        <dbReference type="ARBA" id="ARBA00004123"/>
    </source>
</evidence>
<keyword evidence="5" id="KW-0539">Nucleus</keyword>
<proteinExistence type="predicted"/>
<dbReference type="InterPro" id="IPR006073">
    <property type="entry name" value="GTP-bd"/>
</dbReference>
<dbReference type="AlphaFoldDB" id="A0A103YNG0"/>
<comment type="caution">
    <text evidence="8">The sequence shown here is derived from an EMBL/GenBank/DDBJ whole genome shotgun (WGS) entry which is preliminary data.</text>
</comment>
<evidence type="ECO:0000256" key="3">
    <source>
        <dbReference type="ARBA" id="ARBA00023054"/>
    </source>
</evidence>
<evidence type="ECO:0000313" key="8">
    <source>
        <dbReference type="EMBL" id="KVI12324.1"/>
    </source>
</evidence>
<dbReference type="Gramene" id="KVI12324">
    <property type="protein sequence ID" value="KVI12324"/>
    <property type="gene ID" value="Ccrd_009271"/>
</dbReference>
<dbReference type="STRING" id="59895.A0A103YNG0"/>
<feature type="domain" description="CP-type G" evidence="7">
    <location>
        <begin position="128"/>
        <end position="337"/>
    </location>
</feature>
<feature type="region of interest" description="Disordered" evidence="6">
    <location>
        <begin position="1"/>
        <end position="53"/>
    </location>
</feature>
<dbReference type="InterPro" id="IPR027417">
    <property type="entry name" value="P-loop_NTPase"/>
</dbReference>
<keyword evidence="9" id="KW-1185">Reference proteome</keyword>
<dbReference type="PANTHER" id="PTHR11089:SF30">
    <property type="entry name" value="GUANINE NUCLEOTIDE-BINDING PROTEIN-LIKE 3 HOMOLOG"/>
    <property type="match status" value="1"/>
</dbReference>
<evidence type="ECO:0000256" key="4">
    <source>
        <dbReference type="ARBA" id="ARBA00023134"/>
    </source>
</evidence>
<dbReference type="Gene3D" id="1.10.1580.10">
    <property type="match status" value="1"/>
</dbReference>
<feature type="non-terminal residue" evidence="8">
    <location>
        <position position="1"/>
    </location>
</feature>
<dbReference type="EMBL" id="LEKV01000007">
    <property type="protein sequence ID" value="KVI12324.1"/>
    <property type="molecule type" value="Genomic_DNA"/>
</dbReference>
<dbReference type="Gene3D" id="3.40.50.300">
    <property type="entry name" value="P-loop containing nucleotide triphosphate hydrolases"/>
    <property type="match status" value="1"/>
</dbReference>
<evidence type="ECO:0000313" key="9">
    <source>
        <dbReference type="Proteomes" id="UP000243975"/>
    </source>
</evidence>
<comment type="subcellular location">
    <subcellularLocation>
        <location evidence="1">Nucleus</location>
    </subcellularLocation>
</comment>
<evidence type="ECO:0000256" key="2">
    <source>
        <dbReference type="ARBA" id="ARBA00022741"/>
    </source>
</evidence>
<feature type="compositionally biased region" description="Basic residues" evidence="6">
    <location>
        <begin position="1"/>
        <end position="37"/>
    </location>
</feature>
<dbReference type="InterPro" id="IPR050755">
    <property type="entry name" value="TRAFAC_YlqF/YawG_RiboMat"/>
</dbReference>
<feature type="compositionally biased region" description="Basic and acidic residues" evidence="6">
    <location>
        <begin position="38"/>
        <end position="53"/>
    </location>
</feature>
<dbReference type="Pfam" id="PF01926">
    <property type="entry name" value="MMR_HSR1"/>
    <property type="match status" value="1"/>
</dbReference>
<dbReference type="GO" id="GO:0005730">
    <property type="term" value="C:nucleolus"/>
    <property type="evidence" value="ECO:0007669"/>
    <property type="project" value="TreeGrafter"/>
</dbReference>
<accession>A0A103YNG0</accession>
<dbReference type="PANTHER" id="PTHR11089">
    <property type="entry name" value="GTP-BINDING PROTEIN-RELATED"/>
    <property type="match status" value="1"/>
</dbReference>
<dbReference type="InterPro" id="IPR030378">
    <property type="entry name" value="G_CP_dom"/>
</dbReference>
<evidence type="ECO:0000256" key="5">
    <source>
        <dbReference type="ARBA" id="ARBA00023242"/>
    </source>
</evidence>
<dbReference type="PROSITE" id="PS51721">
    <property type="entry name" value="G_CP"/>
    <property type="match status" value="1"/>
</dbReference>
<dbReference type="OMA" id="KLCPARM"/>
<dbReference type="CDD" id="cd04178">
    <property type="entry name" value="Nucleostemin_like"/>
    <property type="match status" value="1"/>
</dbReference>
<dbReference type="InterPro" id="IPR023179">
    <property type="entry name" value="GTP-bd_ortho_bundle_sf"/>
</dbReference>
<feature type="region of interest" description="Disordered" evidence="6">
    <location>
        <begin position="517"/>
        <end position="601"/>
    </location>
</feature>
<dbReference type="GO" id="GO:0005525">
    <property type="term" value="F:GTP binding"/>
    <property type="evidence" value="ECO:0007669"/>
    <property type="project" value="UniProtKB-KW"/>
</dbReference>
<keyword evidence="4" id="KW-0342">GTP-binding</keyword>
<feature type="compositionally biased region" description="Basic residues" evidence="6">
    <location>
        <begin position="550"/>
        <end position="563"/>
    </location>
</feature>
<organism evidence="8 9">
    <name type="scientific">Cynara cardunculus var. scolymus</name>
    <name type="common">Globe artichoke</name>
    <name type="synonym">Cynara scolymus</name>
    <dbReference type="NCBI Taxonomy" id="59895"/>
    <lineage>
        <taxon>Eukaryota</taxon>
        <taxon>Viridiplantae</taxon>
        <taxon>Streptophyta</taxon>
        <taxon>Embryophyta</taxon>
        <taxon>Tracheophyta</taxon>
        <taxon>Spermatophyta</taxon>
        <taxon>Magnoliopsida</taxon>
        <taxon>eudicotyledons</taxon>
        <taxon>Gunneridae</taxon>
        <taxon>Pentapetalae</taxon>
        <taxon>asterids</taxon>
        <taxon>campanulids</taxon>
        <taxon>Asterales</taxon>
        <taxon>Asteraceae</taxon>
        <taxon>Carduoideae</taxon>
        <taxon>Cardueae</taxon>
        <taxon>Carduinae</taxon>
        <taxon>Cynara</taxon>
    </lineage>
</organism>
<reference evidence="8 9" key="1">
    <citation type="journal article" date="2016" name="Sci. Rep.">
        <title>The genome sequence of the outbreeding globe artichoke constructed de novo incorporating a phase-aware low-pass sequencing strategy of F1 progeny.</title>
        <authorList>
            <person name="Scaglione D."/>
            <person name="Reyes-Chin-Wo S."/>
            <person name="Acquadro A."/>
            <person name="Froenicke L."/>
            <person name="Portis E."/>
            <person name="Beitel C."/>
            <person name="Tirone M."/>
            <person name="Mauro R."/>
            <person name="Lo Monaco A."/>
            <person name="Mauromicale G."/>
            <person name="Faccioli P."/>
            <person name="Cattivelli L."/>
            <person name="Rieseberg L."/>
            <person name="Michelmore R."/>
            <person name="Lanteri S."/>
        </authorList>
    </citation>
    <scope>NUCLEOTIDE SEQUENCE [LARGE SCALE GENOMIC DNA]</scope>
    <source>
        <strain evidence="8">2C</strain>
    </source>
</reference>
<dbReference type="Proteomes" id="UP000243975">
    <property type="component" value="Unassembled WGS sequence"/>
</dbReference>
<protein>
    <submittedName>
        <fullName evidence="8">GTP binding domain-containing protein</fullName>
    </submittedName>
</protein>
<evidence type="ECO:0000256" key="6">
    <source>
        <dbReference type="SAM" id="MobiDB-lite"/>
    </source>
</evidence>
<sequence>SKNKRVTLKHKHKVLKKVKEHHKKKAKEAKKLGMNKKPKVEKNPDNDDRPLNEQELKDLEARRAKALEARRAKTPVKKRKLGQLDDDDDIMNLPEQVSAREQAFGEGKVLDDFTVMSKTRDNSERSFFKELAKVIEASDVILEVLDARDPLGTRCADMEKMVLRAGPEKHLVLLLNKIGIDIESYSDELPPMIITKWNLDISDLVPREAAEKWLKYLREELPAVAFKCSTQEQRSNLGWKSSRSAKKTSNLLQTSDCLGAETLIKLLKNYSRSHELKKSITVGVVGLPNVGKSSLINSLKRCHVVNVGATPGLTRTMQEVQLDKNVKLLDCPGVVMLKSGDNDAAVALRNCKRIEKLEDPVGPVKEILKLCPAQMLITLYKLASFDSVDDFLFKVATLRGKLKKGGIVDINATARIVLHDWNEGKIPYYTMPPTRNEGEVMEANIVSELGKEFNVDEVYGTDSSIIGSLKSVNDFNSVTITPNNPLVFDETMLENDKQSQPENPVGIINNVGEDEAMAEDDDDSGEAKIKNSSSRQNEKLYAAEGVLNTKLRKAEKKRRKKANKLASMEEDQPKESDKVDDVKKGSAMEEDNDGSVNDVMKNRFALPETALALDE</sequence>
<dbReference type="FunFam" id="3.40.50.300:FF:000493">
    <property type="entry name" value="Guanine nucleotide-binding protein-like 3-like protein"/>
    <property type="match status" value="1"/>
</dbReference>
<dbReference type="SUPFAM" id="SSF52540">
    <property type="entry name" value="P-loop containing nucleoside triphosphate hydrolases"/>
    <property type="match status" value="1"/>
</dbReference>
<evidence type="ECO:0000259" key="7">
    <source>
        <dbReference type="PROSITE" id="PS51721"/>
    </source>
</evidence>
<feature type="compositionally biased region" description="Basic and acidic residues" evidence="6">
    <location>
        <begin position="571"/>
        <end position="587"/>
    </location>
</feature>
<dbReference type="FunFam" id="1.10.1580.10:FF:000002">
    <property type="entry name" value="Guanine nucleotide-binding protein-like 3 (nucleolar)-like"/>
    <property type="match status" value="1"/>
</dbReference>
<keyword evidence="2" id="KW-0547">Nucleotide-binding</keyword>
<dbReference type="PRINTS" id="PR00326">
    <property type="entry name" value="GTP1OBG"/>
</dbReference>
<gene>
    <name evidence="8" type="ORF">Ccrd_009271</name>
</gene>
<keyword evidence="3" id="KW-0175">Coiled coil</keyword>
<name>A0A103YNG0_CYNCS</name>